<dbReference type="SUPFAM" id="SSF55729">
    <property type="entry name" value="Acyl-CoA N-acyltransferases (Nat)"/>
    <property type="match status" value="1"/>
</dbReference>
<dbReference type="InterPro" id="IPR016181">
    <property type="entry name" value="Acyl_CoA_acyltransferase"/>
</dbReference>
<accession>A0A1I5TJZ6</accession>
<dbReference type="PANTHER" id="PTHR43792">
    <property type="entry name" value="GNAT FAMILY, PUTATIVE (AFU_ORTHOLOGUE AFUA_3G00765)-RELATED-RELATED"/>
    <property type="match status" value="1"/>
</dbReference>
<name>A0A1I5TJZ6_9SPHN</name>
<evidence type="ECO:0000259" key="1">
    <source>
        <dbReference type="Pfam" id="PF13302"/>
    </source>
</evidence>
<protein>
    <submittedName>
        <fullName evidence="2">Protein N-acetyltransferase, RimJ/RimL family</fullName>
    </submittedName>
</protein>
<dbReference type="GO" id="GO:0016747">
    <property type="term" value="F:acyltransferase activity, transferring groups other than amino-acyl groups"/>
    <property type="evidence" value="ECO:0007669"/>
    <property type="project" value="InterPro"/>
</dbReference>
<dbReference type="STRING" id="634430.SAMN04488241_10885"/>
<dbReference type="RefSeq" id="WP_093333802.1">
    <property type="nucleotide sequence ID" value="NZ_FOXP01000008.1"/>
</dbReference>
<feature type="domain" description="N-acetyltransferase" evidence="1">
    <location>
        <begin position="9"/>
        <end position="150"/>
    </location>
</feature>
<keyword evidence="3" id="KW-1185">Reference proteome</keyword>
<dbReference type="OrthoDB" id="6293260at2"/>
<dbReference type="Proteomes" id="UP000199586">
    <property type="component" value="Unassembled WGS sequence"/>
</dbReference>
<dbReference type="InterPro" id="IPR051531">
    <property type="entry name" value="N-acetyltransferase"/>
</dbReference>
<keyword evidence="2" id="KW-0808">Transferase</keyword>
<dbReference type="AlphaFoldDB" id="A0A1I5TJZ6"/>
<gene>
    <name evidence="2" type="ORF">SAMN04488241_10885</name>
</gene>
<dbReference type="EMBL" id="FOXP01000008">
    <property type="protein sequence ID" value="SFP83191.1"/>
    <property type="molecule type" value="Genomic_DNA"/>
</dbReference>
<dbReference type="Gene3D" id="3.40.630.30">
    <property type="match status" value="1"/>
</dbReference>
<proteinExistence type="predicted"/>
<evidence type="ECO:0000313" key="3">
    <source>
        <dbReference type="Proteomes" id="UP000199586"/>
    </source>
</evidence>
<reference evidence="2 3" key="1">
    <citation type="submission" date="2016-10" db="EMBL/GenBank/DDBJ databases">
        <authorList>
            <person name="de Groot N.N."/>
        </authorList>
    </citation>
    <scope>NUCLEOTIDE SEQUENCE [LARGE SCALE GENOMIC DNA]</scope>
    <source>
        <strain evidence="2 3">CGMCC 1.9113</strain>
    </source>
</reference>
<evidence type="ECO:0000313" key="2">
    <source>
        <dbReference type="EMBL" id="SFP83191.1"/>
    </source>
</evidence>
<dbReference type="InterPro" id="IPR000182">
    <property type="entry name" value="GNAT_dom"/>
</dbReference>
<dbReference type="Pfam" id="PF13302">
    <property type="entry name" value="Acetyltransf_3"/>
    <property type="match status" value="1"/>
</dbReference>
<dbReference type="PANTHER" id="PTHR43792:SF1">
    <property type="entry name" value="N-ACETYLTRANSFERASE DOMAIN-CONTAINING PROTEIN"/>
    <property type="match status" value="1"/>
</dbReference>
<sequence length="176" mass="18668">MPPTLSTARLILTPSNATELDDFAALNADPAVVGPIGTGVQTREQSWHRLLRYVGHWQVLGYGNWTVRDTAGLFLGSVGLLDSRRDSVPSFEGEVEAGWAFMPAAHGRGYAMEACAAMLGWADAHGIARTLCMIGPDNAASLRLAGRLGYGGGAAGWYAEKAIVLLERAAAVERVT</sequence>
<organism evidence="2 3">
    <name type="scientific">Sphingomonas rubra</name>
    <dbReference type="NCBI Taxonomy" id="634430"/>
    <lineage>
        <taxon>Bacteria</taxon>
        <taxon>Pseudomonadati</taxon>
        <taxon>Pseudomonadota</taxon>
        <taxon>Alphaproteobacteria</taxon>
        <taxon>Sphingomonadales</taxon>
        <taxon>Sphingomonadaceae</taxon>
        <taxon>Sphingomonas</taxon>
    </lineage>
</organism>